<feature type="compositionally biased region" description="Acidic residues" evidence="1">
    <location>
        <begin position="547"/>
        <end position="556"/>
    </location>
</feature>
<accession>A0A8A1UIC8</accession>
<dbReference type="Proteomes" id="UP000011074">
    <property type="component" value="Chromosome"/>
</dbReference>
<evidence type="ECO:0000256" key="1">
    <source>
        <dbReference type="SAM" id="MobiDB-lite"/>
    </source>
</evidence>
<dbReference type="GeneID" id="66854274"/>
<feature type="region of interest" description="Disordered" evidence="1">
    <location>
        <begin position="373"/>
        <end position="597"/>
    </location>
</feature>
<feature type="compositionally biased region" description="Pro residues" evidence="1">
    <location>
        <begin position="474"/>
        <end position="483"/>
    </location>
</feature>
<keyword evidence="2" id="KW-0472">Membrane</keyword>
<evidence type="ECO:0000313" key="3">
    <source>
        <dbReference type="EMBL" id="QST80466.1"/>
    </source>
</evidence>
<feature type="compositionally biased region" description="Pro residues" evidence="1">
    <location>
        <begin position="415"/>
        <end position="429"/>
    </location>
</feature>
<feature type="compositionally biased region" description="Low complexity" evidence="1">
    <location>
        <begin position="526"/>
        <end position="536"/>
    </location>
</feature>
<name>A0A8A1UIC8_STRR1</name>
<sequence>MSGVGHAAPPGTAAHAPLPLALGMPDRNSWLILIGFLVALVLILWLIGRAVRKQGGFRRACRRIAWEIRMTARAFTAPLRAYLRHRRCARTLAAYFADPAAYDTARAALDRADADTGDGCYAPAVQLAQTRDRVRVVIAGRDPAGAAGPVLPWTDAAGEPGEWTWSAPADAVRGPAGHGRAVRLPLVLGVDRKVPGVVLVDWLRGPAALGVEGDPQVSRSVLQALAAQVDRMPDGPPVLITAGVHPRFPGRPLDDVLAELAAGASGQGPAAGPDAQTPDPTAVPVVVCWAPTPEQAARLADLCARGRARALVGGRLPGACWVLHAEPDGRVLGPGPRVDVESPALGPAVARAVRRRQAAPHCVLPGAGMAAGTVPAGPPVQPDLHKSEPASVRNAEPVQDPRQPEPASVRHAEPAPGPRQPEPVAPRQPEPFAAAQPSPDFAEPGRSPDLAEPRPAPDSAEPVREPAAAVRPSEPGPAAPPQPPRKDSAPRESAALNADFAEPEPGAGAGAGASAPAPAPPPAAPAPRQAEASPAPGSGTAPGADFAEPDFAEPDLAEPGSAAAPPGLAGVSAAGTSEADSDPAATGDPQERTPRTP</sequence>
<proteinExistence type="predicted"/>
<keyword evidence="2" id="KW-1133">Transmembrane helix</keyword>
<feature type="transmembrane region" description="Helical" evidence="2">
    <location>
        <begin position="29"/>
        <end position="48"/>
    </location>
</feature>
<organism evidence="3 4">
    <name type="scientific">Streptomyces rimosus subsp. rimosus (strain ATCC 10970 / DSM 40260 / JCM 4667 / NRRL 2234)</name>
    <dbReference type="NCBI Taxonomy" id="1265868"/>
    <lineage>
        <taxon>Bacteria</taxon>
        <taxon>Bacillati</taxon>
        <taxon>Actinomycetota</taxon>
        <taxon>Actinomycetes</taxon>
        <taxon>Kitasatosporales</taxon>
        <taxon>Streptomycetaceae</taxon>
        <taxon>Streptomyces</taxon>
    </lineage>
</organism>
<reference evidence="3" key="1">
    <citation type="submission" date="2012-12" db="EMBL/GenBank/DDBJ databases">
        <authorList>
            <person name="Pethick F.E."/>
            <person name="MacFadyen A.C."/>
            <person name="Tang Z."/>
            <person name="Sangal V."/>
            <person name="Tze-Tze L."/>
            <person name="Chu J."/>
            <person name="Guo M."/>
            <person name="Kirby R."/>
            <person name="Hoskisson P.A."/>
            <person name="Herron P.R."/>
            <person name="Hunter I.S."/>
        </authorList>
    </citation>
    <scope>NUCLEOTIDE SEQUENCE</scope>
    <source>
        <strain evidence="3">ATCC 10970</strain>
    </source>
</reference>
<evidence type="ECO:0000256" key="2">
    <source>
        <dbReference type="SAM" id="Phobius"/>
    </source>
</evidence>
<dbReference type="RefSeq" id="WP_050498935.1">
    <property type="nucleotide sequence ID" value="NZ_CP048261.1"/>
</dbReference>
<keyword evidence="2" id="KW-0812">Transmembrane</keyword>
<feature type="compositionally biased region" description="Low complexity" evidence="1">
    <location>
        <begin position="557"/>
        <end position="575"/>
    </location>
</feature>
<dbReference type="EMBL" id="CP048261">
    <property type="protein sequence ID" value="QST80466.1"/>
    <property type="molecule type" value="Genomic_DNA"/>
</dbReference>
<reference evidence="3" key="3">
    <citation type="journal article" date="2021" name="bioRxiv">
        <title>Bilateral symmetry of linear streptomycete chromosomes.</title>
        <authorList>
            <person name="Algora-Gallardo L."/>
            <person name="Schniete J.K."/>
            <person name="Mark D.R."/>
            <person name="Hunter I.S."/>
            <person name="Herron P.R."/>
        </authorList>
    </citation>
    <scope>NUCLEOTIDE SEQUENCE</scope>
    <source>
        <strain evidence="3">ATCC 10970</strain>
    </source>
</reference>
<gene>
    <name evidence="3" type="ORF">SRIM_010030</name>
</gene>
<evidence type="ECO:0000313" key="4">
    <source>
        <dbReference type="Proteomes" id="UP000011074"/>
    </source>
</evidence>
<dbReference type="AlphaFoldDB" id="A0A8A1UIC8"/>
<reference evidence="3" key="2">
    <citation type="submission" date="2020-01" db="EMBL/GenBank/DDBJ databases">
        <authorList>
            <person name="Algora L."/>
            <person name="Schniete J.K."/>
            <person name="MacFadyen A."/>
            <person name="Hoskisson P.A."/>
            <person name="Hunter I.S."/>
            <person name="Herron P.R."/>
        </authorList>
    </citation>
    <scope>NUCLEOTIDE SEQUENCE</scope>
    <source>
        <strain evidence="3">ATCC 10970</strain>
    </source>
</reference>
<protein>
    <submittedName>
        <fullName evidence="3">Uncharacterized protein</fullName>
    </submittedName>
</protein>